<gene>
    <name evidence="2" type="ORF">LTRI10_LOCUS46633</name>
</gene>
<accession>A0AAV2GBR1</accession>
<dbReference type="AlphaFoldDB" id="A0AAV2GBR1"/>
<reference evidence="2 3" key="1">
    <citation type="submission" date="2024-04" db="EMBL/GenBank/DDBJ databases">
        <authorList>
            <person name="Fracassetti M."/>
        </authorList>
    </citation>
    <scope>NUCLEOTIDE SEQUENCE [LARGE SCALE GENOMIC DNA]</scope>
</reference>
<sequence>MIGDLNDENFEIVRSARVSVILDSVGIESLGLLLCKERLELMQAPQGDLEDEAEPAPEDFDPMSSDSGSDDDISDYDSPPNYPF</sequence>
<keyword evidence="3" id="KW-1185">Reference proteome</keyword>
<evidence type="ECO:0000256" key="1">
    <source>
        <dbReference type="SAM" id="MobiDB-lite"/>
    </source>
</evidence>
<evidence type="ECO:0000313" key="3">
    <source>
        <dbReference type="Proteomes" id="UP001497516"/>
    </source>
</evidence>
<organism evidence="2 3">
    <name type="scientific">Linum trigynum</name>
    <dbReference type="NCBI Taxonomy" id="586398"/>
    <lineage>
        <taxon>Eukaryota</taxon>
        <taxon>Viridiplantae</taxon>
        <taxon>Streptophyta</taxon>
        <taxon>Embryophyta</taxon>
        <taxon>Tracheophyta</taxon>
        <taxon>Spermatophyta</taxon>
        <taxon>Magnoliopsida</taxon>
        <taxon>eudicotyledons</taxon>
        <taxon>Gunneridae</taxon>
        <taxon>Pentapetalae</taxon>
        <taxon>rosids</taxon>
        <taxon>fabids</taxon>
        <taxon>Malpighiales</taxon>
        <taxon>Linaceae</taxon>
        <taxon>Linum</taxon>
    </lineage>
</organism>
<protein>
    <submittedName>
        <fullName evidence="2">Uncharacterized protein</fullName>
    </submittedName>
</protein>
<evidence type="ECO:0000313" key="2">
    <source>
        <dbReference type="EMBL" id="CAL1406940.1"/>
    </source>
</evidence>
<dbReference type="EMBL" id="OZ034821">
    <property type="protein sequence ID" value="CAL1406940.1"/>
    <property type="molecule type" value="Genomic_DNA"/>
</dbReference>
<feature type="compositionally biased region" description="Acidic residues" evidence="1">
    <location>
        <begin position="48"/>
        <end position="61"/>
    </location>
</feature>
<dbReference type="Proteomes" id="UP001497516">
    <property type="component" value="Chromosome 8"/>
</dbReference>
<proteinExistence type="predicted"/>
<name>A0AAV2GBR1_9ROSI</name>
<feature type="region of interest" description="Disordered" evidence="1">
    <location>
        <begin position="45"/>
        <end position="84"/>
    </location>
</feature>